<gene>
    <name evidence="1" type="ORF">METZ01_LOCUS330270</name>
</gene>
<evidence type="ECO:0000313" key="1">
    <source>
        <dbReference type="EMBL" id="SVC77416.1"/>
    </source>
</evidence>
<reference evidence="1" key="1">
    <citation type="submission" date="2018-05" db="EMBL/GenBank/DDBJ databases">
        <authorList>
            <person name="Lanie J.A."/>
            <person name="Ng W.-L."/>
            <person name="Kazmierczak K.M."/>
            <person name="Andrzejewski T.M."/>
            <person name="Davidsen T.M."/>
            <person name="Wayne K.J."/>
            <person name="Tettelin H."/>
            <person name="Glass J.I."/>
            <person name="Rusch D."/>
            <person name="Podicherti R."/>
            <person name="Tsui H.-C.T."/>
            <person name="Winkler M.E."/>
        </authorList>
    </citation>
    <scope>NUCLEOTIDE SEQUENCE</scope>
</reference>
<organism evidence="1">
    <name type="scientific">marine metagenome</name>
    <dbReference type="NCBI Taxonomy" id="408172"/>
    <lineage>
        <taxon>unclassified sequences</taxon>
        <taxon>metagenomes</taxon>
        <taxon>ecological metagenomes</taxon>
    </lineage>
</organism>
<dbReference type="EMBL" id="UINC01110121">
    <property type="protein sequence ID" value="SVC77416.1"/>
    <property type="molecule type" value="Genomic_DNA"/>
</dbReference>
<protein>
    <submittedName>
        <fullName evidence="1">Uncharacterized protein</fullName>
    </submittedName>
</protein>
<name>A0A382PW24_9ZZZZ</name>
<proteinExistence type="predicted"/>
<dbReference type="AlphaFoldDB" id="A0A382PW24"/>
<accession>A0A382PW24</accession>
<sequence length="78" mass="8975">MKLNVGDVLFESMSQNIGAITNIFDHPDGKIIKIRWRMEGHLPHDTEHAYKKVLRCVKNGEYKLTPKVSTNNQVEPDK</sequence>